<evidence type="ECO:0000313" key="1">
    <source>
        <dbReference type="EMBL" id="PHN95954.1"/>
    </source>
</evidence>
<dbReference type="InterPro" id="IPR001036">
    <property type="entry name" value="Acrflvin-R"/>
</dbReference>
<gene>
    <name evidence="1" type="ORF">CSC81_17615</name>
</gene>
<dbReference type="Gene3D" id="1.20.1640.10">
    <property type="entry name" value="Multidrug efflux transporter AcrB transmembrane domain"/>
    <property type="match status" value="1"/>
</dbReference>
<comment type="caution">
    <text evidence="1">The sequence shown here is derived from an EMBL/GenBank/DDBJ whole genome shotgun (WGS) entry which is preliminary data.</text>
</comment>
<protein>
    <submittedName>
        <fullName evidence="1">CusA/CzcA family heavy metal efflux RND transporter</fullName>
    </submittedName>
</protein>
<proteinExistence type="predicted"/>
<dbReference type="Proteomes" id="UP000222163">
    <property type="component" value="Unassembled WGS sequence"/>
</dbReference>
<dbReference type="SUPFAM" id="SSF82866">
    <property type="entry name" value="Multidrug efflux transporter AcrB transmembrane domain"/>
    <property type="match status" value="1"/>
</dbReference>
<accession>A0A2G1BPS1</accession>
<organism evidence="1 2">
    <name type="scientific">Tenacibaculum discolor</name>
    <dbReference type="NCBI Taxonomy" id="361581"/>
    <lineage>
        <taxon>Bacteria</taxon>
        <taxon>Pseudomonadati</taxon>
        <taxon>Bacteroidota</taxon>
        <taxon>Flavobacteriia</taxon>
        <taxon>Flavobacteriales</taxon>
        <taxon>Flavobacteriaceae</taxon>
        <taxon>Tenacibaculum</taxon>
    </lineage>
</organism>
<dbReference type="PANTHER" id="PTHR32063">
    <property type="match status" value="1"/>
</dbReference>
<dbReference type="AlphaFoldDB" id="A0A2G1BPS1"/>
<feature type="non-terminal residue" evidence="1">
    <location>
        <position position="1"/>
    </location>
</feature>
<dbReference type="PANTHER" id="PTHR32063:SF24">
    <property type="entry name" value="CATION EFFLUX SYSTEM (ACRB_ACRD_ACRF FAMILY)"/>
    <property type="match status" value="1"/>
</dbReference>
<dbReference type="Pfam" id="PF00873">
    <property type="entry name" value="ACR_tran"/>
    <property type="match status" value="1"/>
</dbReference>
<name>A0A2G1BPS1_9FLAO</name>
<reference evidence="1 2" key="1">
    <citation type="journal article" date="2016" name="Nat. Commun.">
        <title>Microbial interactions lead to rapid micro-scale successions on model marine particles.</title>
        <authorList>
            <person name="Datta M.S."/>
            <person name="Sliwerska E."/>
            <person name="Gore J."/>
            <person name="Polz M.F."/>
            <person name="Cordero O.X."/>
        </authorList>
    </citation>
    <scope>NUCLEOTIDE SEQUENCE [LARGE SCALE GENOMIC DNA]</scope>
    <source>
        <strain evidence="1 2">4G03</strain>
    </source>
</reference>
<feature type="non-terminal residue" evidence="1">
    <location>
        <position position="117"/>
    </location>
</feature>
<evidence type="ECO:0000313" key="2">
    <source>
        <dbReference type="Proteomes" id="UP000222163"/>
    </source>
</evidence>
<dbReference type="GO" id="GO:0005886">
    <property type="term" value="C:plasma membrane"/>
    <property type="evidence" value="ECO:0007669"/>
    <property type="project" value="TreeGrafter"/>
</dbReference>
<dbReference type="GO" id="GO:0042910">
    <property type="term" value="F:xenobiotic transmembrane transporter activity"/>
    <property type="evidence" value="ECO:0007669"/>
    <property type="project" value="TreeGrafter"/>
</dbReference>
<sequence>IAMLMTGFGMLRLGVSANLMSLGALDFGLIVDGAVISVENALRRLAEQQHREGRLLTVKERLENVAHAAREMIRPSAYGQAIIVLVYVPLLTLTGVEGKTFVPMALTVVIALAFAFV</sequence>
<dbReference type="EMBL" id="PDUU01000756">
    <property type="protein sequence ID" value="PHN95954.1"/>
    <property type="molecule type" value="Genomic_DNA"/>
</dbReference>